<protein>
    <submittedName>
        <fullName evidence="2">Uncharacterized protein</fullName>
    </submittedName>
</protein>
<dbReference type="AlphaFoldDB" id="A0A5J5AZE4"/>
<accession>A0A5J5AZE4</accession>
<dbReference type="InterPro" id="IPR011990">
    <property type="entry name" value="TPR-like_helical_dom_sf"/>
</dbReference>
<dbReference type="PANTHER" id="PTHR12875">
    <property type="entry name" value="GOLGI TO ER TRAFFIC PROTEIN 4 HOMOLOG"/>
    <property type="match status" value="1"/>
</dbReference>
<evidence type="ECO:0000256" key="1">
    <source>
        <dbReference type="ARBA" id="ARBA00005351"/>
    </source>
</evidence>
<evidence type="ECO:0000313" key="3">
    <source>
        <dbReference type="Proteomes" id="UP000325577"/>
    </source>
</evidence>
<comment type="similarity">
    <text evidence="1">Belongs to the GET4 family.</text>
</comment>
<proteinExistence type="inferred from homology"/>
<name>A0A5J5AZE4_9ASTE</name>
<dbReference type="GO" id="GO:0045048">
    <property type="term" value="P:protein insertion into ER membrane"/>
    <property type="evidence" value="ECO:0007669"/>
    <property type="project" value="InterPro"/>
</dbReference>
<feature type="non-terminal residue" evidence="2">
    <location>
        <position position="1"/>
    </location>
</feature>
<dbReference type="Gene3D" id="1.25.40.10">
    <property type="entry name" value="Tetratricopeptide repeat domain"/>
    <property type="match status" value="1"/>
</dbReference>
<reference evidence="2 3" key="1">
    <citation type="submission" date="2019-09" db="EMBL/GenBank/DDBJ databases">
        <title>A chromosome-level genome assembly of the Chinese tupelo Nyssa sinensis.</title>
        <authorList>
            <person name="Yang X."/>
            <person name="Kang M."/>
            <person name="Yang Y."/>
            <person name="Xiong H."/>
            <person name="Wang M."/>
            <person name="Zhang Z."/>
            <person name="Wang Z."/>
            <person name="Wu H."/>
            <person name="Ma T."/>
            <person name="Liu J."/>
            <person name="Xi Z."/>
        </authorList>
    </citation>
    <scope>NUCLEOTIDE SEQUENCE [LARGE SCALE GENOMIC DNA]</scope>
    <source>
        <strain evidence="2">J267</strain>
        <tissue evidence="2">Leaf</tissue>
    </source>
</reference>
<sequence length="105" mass="12312">YLSLSNLRDAYNLLDEVKKQAESKQLDFPQSDLIRFINYLLQTLQREAFPLFNMLRQSYKSCVDREPTFNELLDEIAERFYGVRRRSPLQGMFGDIFTMMGGAGM</sequence>
<evidence type="ECO:0000313" key="2">
    <source>
        <dbReference type="EMBL" id="KAA8534351.1"/>
    </source>
</evidence>
<dbReference type="Proteomes" id="UP000325577">
    <property type="component" value="Linkage Group LG18"/>
</dbReference>
<keyword evidence="3" id="KW-1185">Reference proteome</keyword>
<dbReference type="PANTHER" id="PTHR12875:SF0">
    <property type="entry name" value="GOLGI TO ER TRAFFIC PROTEIN 4 HOMOLOG"/>
    <property type="match status" value="1"/>
</dbReference>
<dbReference type="InterPro" id="IPR007317">
    <property type="entry name" value="GET4"/>
</dbReference>
<dbReference type="EMBL" id="CM018041">
    <property type="protein sequence ID" value="KAA8534351.1"/>
    <property type="molecule type" value="Genomic_DNA"/>
</dbReference>
<dbReference type="GO" id="GO:0005829">
    <property type="term" value="C:cytosol"/>
    <property type="evidence" value="ECO:0007669"/>
    <property type="project" value="TreeGrafter"/>
</dbReference>
<dbReference type="OrthoDB" id="1693166at2759"/>
<organism evidence="2 3">
    <name type="scientific">Nyssa sinensis</name>
    <dbReference type="NCBI Taxonomy" id="561372"/>
    <lineage>
        <taxon>Eukaryota</taxon>
        <taxon>Viridiplantae</taxon>
        <taxon>Streptophyta</taxon>
        <taxon>Embryophyta</taxon>
        <taxon>Tracheophyta</taxon>
        <taxon>Spermatophyta</taxon>
        <taxon>Magnoliopsida</taxon>
        <taxon>eudicotyledons</taxon>
        <taxon>Gunneridae</taxon>
        <taxon>Pentapetalae</taxon>
        <taxon>asterids</taxon>
        <taxon>Cornales</taxon>
        <taxon>Nyssaceae</taxon>
        <taxon>Nyssa</taxon>
    </lineage>
</organism>
<gene>
    <name evidence="2" type="ORF">F0562_031822</name>
</gene>
<dbReference type="Pfam" id="PF04190">
    <property type="entry name" value="GET4"/>
    <property type="match status" value="1"/>
</dbReference>